<dbReference type="InterPro" id="IPR013785">
    <property type="entry name" value="Aldolase_TIM"/>
</dbReference>
<dbReference type="RefSeq" id="XP_016627579.1">
    <property type="nucleotide sequence ID" value="XM_016781367.1"/>
</dbReference>
<dbReference type="VEuPathDB" id="FungiDB:Z520_10876"/>
<dbReference type="EMBL" id="KN848094">
    <property type="protein sequence ID" value="KIX93456.1"/>
    <property type="molecule type" value="Genomic_DNA"/>
</dbReference>
<dbReference type="Proteomes" id="UP000053411">
    <property type="component" value="Unassembled WGS sequence"/>
</dbReference>
<protein>
    <recommendedName>
        <fullName evidence="1">NADH:flavin oxidoreductase/NADH oxidase N-terminal domain-containing protein</fullName>
    </recommendedName>
</protein>
<evidence type="ECO:0000259" key="1">
    <source>
        <dbReference type="Pfam" id="PF00724"/>
    </source>
</evidence>
<sequence>MGSVDLIASLNARGPTSGFTDVPDNDESLPDDFQREKAKLFNPLKVGAFNLRHRIVHAALGRSRSAFATESPLAAEYFRQRTTPGSLVISQATSEIVRTSVLNIRKAAENEGRDQNHIKIIASSTTIVAATDEEAFKKRGEYLSYVD</sequence>
<dbReference type="InterPro" id="IPR001155">
    <property type="entry name" value="OxRdtase_FMN_N"/>
</dbReference>
<dbReference type="STRING" id="1442371.A0A0D2I8F3"/>
<name>A0A0D2I8F3_9EURO</name>
<dbReference type="GO" id="GO:0010181">
    <property type="term" value="F:FMN binding"/>
    <property type="evidence" value="ECO:0007669"/>
    <property type="project" value="InterPro"/>
</dbReference>
<dbReference type="InterPro" id="IPR036661">
    <property type="entry name" value="Luciferase-like_sf"/>
</dbReference>
<evidence type="ECO:0000313" key="2">
    <source>
        <dbReference type="EMBL" id="KIX93456.1"/>
    </source>
</evidence>
<dbReference type="InterPro" id="IPR045247">
    <property type="entry name" value="Oye-like"/>
</dbReference>
<feature type="domain" description="NADH:flavin oxidoreductase/NADH oxidase N-terminal" evidence="1">
    <location>
        <begin position="39"/>
        <end position="95"/>
    </location>
</feature>
<reference evidence="2 3" key="1">
    <citation type="submission" date="2015-01" db="EMBL/GenBank/DDBJ databases">
        <title>The Genome Sequence of Fonsecaea multimorphosa CBS 102226.</title>
        <authorList>
            <consortium name="The Broad Institute Genomics Platform"/>
            <person name="Cuomo C."/>
            <person name="de Hoog S."/>
            <person name="Gorbushina A."/>
            <person name="Stielow B."/>
            <person name="Teixiera M."/>
            <person name="Abouelleil A."/>
            <person name="Chapman S.B."/>
            <person name="Priest M."/>
            <person name="Young S.K."/>
            <person name="Wortman J."/>
            <person name="Nusbaum C."/>
            <person name="Birren B."/>
        </authorList>
    </citation>
    <scope>NUCLEOTIDE SEQUENCE [LARGE SCALE GENOMIC DNA]</scope>
    <source>
        <strain evidence="2 3">CBS 102226</strain>
    </source>
</reference>
<dbReference type="PANTHER" id="PTHR22893:SF91">
    <property type="entry name" value="NADPH DEHYDROGENASE 2-RELATED"/>
    <property type="match status" value="1"/>
</dbReference>
<accession>A0A0D2I8F3</accession>
<dbReference type="PANTHER" id="PTHR22893">
    <property type="entry name" value="NADH OXIDOREDUCTASE-RELATED"/>
    <property type="match status" value="1"/>
</dbReference>
<dbReference type="SUPFAM" id="SSF51679">
    <property type="entry name" value="Bacterial luciferase-like"/>
    <property type="match status" value="1"/>
</dbReference>
<keyword evidence="3" id="KW-1185">Reference proteome</keyword>
<dbReference type="GO" id="GO:0016705">
    <property type="term" value="F:oxidoreductase activity, acting on paired donors, with incorporation or reduction of molecular oxygen"/>
    <property type="evidence" value="ECO:0007669"/>
    <property type="project" value="InterPro"/>
</dbReference>
<dbReference type="AlphaFoldDB" id="A0A0D2I8F3"/>
<dbReference type="SUPFAM" id="SSF51395">
    <property type="entry name" value="FMN-linked oxidoreductases"/>
    <property type="match status" value="1"/>
</dbReference>
<evidence type="ECO:0000313" key="3">
    <source>
        <dbReference type="Proteomes" id="UP000053411"/>
    </source>
</evidence>
<dbReference type="OrthoDB" id="276546at2759"/>
<organism evidence="2 3">
    <name type="scientific">Fonsecaea multimorphosa CBS 102226</name>
    <dbReference type="NCBI Taxonomy" id="1442371"/>
    <lineage>
        <taxon>Eukaryota</taxon>
        <taxon>Fungi</taxon>
        <taxon>Dikarya</taxon>
        <taxon>Ascomycota</taxon>
        <taxon>Pezizomycotina</taxon>
        <taxon>Eurotiomycetes</taxon>
        <taxon>Chaetothyriomycetidae</taxon>
        <taxon>Chaetothyriales</taxon>
        <taxon>Herpotrichiellaceae</taxon>
        <taxon>Fonsecaea</taxon>
    </lineage>
</organism>
<dbReference type="GeneID" id="27716622"/>
<proteinExistence type="predicted"/>
<dbReference type="Gene3D" id="3.20.20.70">
    <property type="entry name" value="Aldolase class I"/>
    <property type="match status" value="1"/>
</dbReference>
<gene>
    <name evidence="2" type="ORF">Z520_10876</name>
</gene>
<dbReference type="Pfam" id="PF00724">
    <property type="entry name" value="Oxidored_FMN"/>
    <property type="match status" value="1"/>
</dbReference>